<dbReference type="Proteomes" id="UP001595807">
    <property type="component" value="Unassembled WGS sequence"/>
</dbReference>
<dbReference type="RefSeq" id="WP_380426506.1">
    <property type="nucleotide sequence ID" value="NZ_JBHRZV010000049.1"/>
</dbReference>
<sequence length="80" mass="9179">MQHISIVSELLKFINHTKQDNVNFAIQKECLAFYSVQQSEVSTKDITSVGNNDNTPQLFFMHFRPAKSGFLTLYTKTSHL</sequence>
<reference evidence="2" key="1">
    <citation type="journal article" date="2019" name="Int. J. Syst. Evol. Microbiol.">
        <title>The Global Catalogue of Microorganisms (GCM) 10K type strain sequencing project: providing services to taxonomists for standard genome sequencing and annotation.</title>
        <authorList>
            <consortium name="The Broad Institute Genomics Platform"/>
            <consortium name="The Broad Institute Genome Sequencing Center for Infectious Disease"/>
            <person name="Wu L."/>
            <person name="Ma J."/>
        </authorList>
    </citation>
    <scope>NUCLEOTIDE SEQUENCE [LARGE SCALE GENOMIC DNA]</scope>
    <source>
        <strain evidence="2">CCUG 67170</strain>
    </source>
</reference>
<keyword evidence="2" id="KW-1185">Reference proteome</keyword>
<organism evidence="1 2">
    <name type="scientific">Streptococcus caprae</name>
    <dbReference type="NCBI Taxonomy" id="1640501"/>
    <lineage>
        <taxon>Bacteria</taxon>
        <taxon>Bacillati</taxon>
        <taxon>Bacillota</taxon>
        <taxon>Bacilli</taxon>
        <taxon>Lactobacillales</taxon>
        <taxon>Streptococcaceae</taxon>
        <taxon>Streptococcus</taxon>
    </lineage>
</organism>
<accession>A0ABV8CW03</accession>
<dbReference type="EMBL" id="JBHRZV010000049">
    <property type="protein sequence ID" value="MFC3928185.1"/>
    <property type="molecule type" value="Genomic_DNA"/>
</dbReference>
<proteinExistence type="predicted"/>
<gene>
    <name evidence="1" type="ORF">ACFORF_06335</name>
</gene>
<protein>
    <submittedName>
        <fullName evidence="1">Uncharacterized protein</fullName>
    </submittedName>
</protein>
<name>A0ABV8CW03_9STRE</name>
<evidence type="ECO:0000313" key="2">
    <source>
        <dbReference type="Proteomes" id="UP001595807"/>
    </source>
</evidence>
<comment type="caution">
    <text evidence="1">The sequence shown here is derived from an EMBL/GenBank/DDBJ whole genome shotgun (WGS) entry which is preliminary data.</text>
</comment>
<evidence type="ECO:0000313" key="1">
    <source>
        <dbReference type="EMBL" id="MFC3928185.1"/>
    </source>
</evidence>